<dbReference type="Proteomes" id="UP001305815">
    <property type="component" value="Chromosome"/>
</dbReference>
<dbReference type="RefSeq" id="WP_316264725.1">
    <property type="nucleotide sequence ID" value="NZ_AP027742.1"/>
</dbReference>
<dbReference type="InterPro" id="IPR011006">
    <property type="entry name" value="CheY-like_superfamily"/>
</dbReference>
<accession>A0ABM8IAV8</accession>
<feature type="coiled-coil region" evidence="1">
    <location>
        <begin position="123"/>
        <end position="153"/>
    </location>
</feature>
<evidence type="ECO:0000313" key="4">
    <source>
        <dbReference type="Proteomes" id="UP001305815"/>
    </source>
</evidence>
<sequence>MLTEKERYRILIVSRAEKMADLFKETFPGPQYKDVSCTAAAGDAKRLCVSHMYDILIINTPLADDFGVRTAIDLSEQHHNMGILLLVKNEMYEQVVCQVEDYGIIALPKPTTKQNLYIAVKMLSALQMKIKRMEKESRRLKEKMQELRTIDRAKWILVDQRKMSEPDAHRYIERKAMDRCVRKIEIAEEILKEM</sequence>
<reference evidence="4" key="1">
    <citation type="journal article" date="2023" name="Int. J. Syst. Evol. Microbiol.">
        <title>Claveliimonas bilis gen. nov., sp. nov., deoxycholic acid-producing bacteria isolated from human faeces, and reclassification of Sellimonas monacensis Zenner et al. 2021 as Claveliimonas monacensis comb. nov.</title>
        <authorList>
            <person name="Hisatomi A."/>
            <person name="Kastawa N.W.E.P.G."/>
            <person name="Song I."/>
            <person name="Ohkuma M."/>
            <person name="Fukiya S."/>
            <person name="Sakamoto M."/>
        </authorList>
    </citation>
    <scope>NUCLEOTIDE SEQUENCE [LARGE SCALE GENOMIC DNA]</scope>
    <source>
        <strain evidence="4">12BBH14</strain>
    </source>
</reference>
<keyword evidence="1" id="KW-0175">Coiled coil</keyword>
<keyword evidence="4" id="KW-1185">Reference proteome</keyword>
<gene>
    <name evidence="3" type="ORF">Lac1_18670</name>
</gene>
<dbReference type="SUPFAM" id="SSF52172">
    <property type="entry name" value="CheY-like"/>
    <property type="match status" value="1"/>
</dbReference>
<dbReference type="EMBL" id="AP027742">
    <property type="protein sequence ID" value="BDZ77684.1"/>
    <property type="molecule type" value="Genomic_DNA"/>
</dbReference>
<dbReference type="InterPro" id="IPR008327">
    <property type="entry name" value="Sig_transdc_resp-reg_antiterm"/>
</dbReference>
<name>A0ABM8IAV8_9FIRM</name>
<protein>
    <recommendedName>
        <fullName evidence="2">ANTAR domain-containing protein</fullName>
    </recommendedName>
</protein>
<proteinExistence type="predicted"/>
<dbReference type="Gene3D" id="1.10.10.10">
    <property type="entry name" value="Winged helix-like DNA-binding domain superfamily/Winged helix DNA-binding domain"/>
    <property type="match status" value="1"/>
</dbReference>
<dbReference type="SMART" id="SM01012">
    <property type="entry name" value="ANTAR"/>
    <property type="match status" value="1"/>
</dbReference>
<dbReference type="Pfam" id="PF03861">
    <property type="entry name" value="ANTAR"/>
    <property type="match status" value="1"/>
</dbReference>
<evidence type="ECO:0000313" key="3">
    <source>
        <dbReference type="EMBL" id="BDZ77684.1"/>
    </source>
</evidence>
<organism evidence="3 4">
    <name type="scientific">Claveliimonas bilis</name>
    <dbReference type="NCBI Taxonomy" id="3028070"/>
    <lineage>
        <taxon>Bacteria</taxon>
        <taxon>Bacillati</taxon>
        <taxon>Bacillota</taxon>
        <taxon>Clostridia</taxon>
        <taxon>Lachnospirales</taxon>
        <taxon>Lachnospiraceae</taxon>
        <taxon>Claveliimonas</taxon>
    </lineage>
</organism>
<dbReference type="PROSITE" id="PS50921">
    <property type="entry name" value="ANTAR"/>
    <property type="match status" value="1"/>
</dbReference>
<evidence type="ECO:0000259" key="2">
    <source>
        <dbReference type="PROSITE" id="PS50921"/>
    </source>
</evidence>
<feature type="domain" description="ANTAR" evidence="2">
    <location>
        <begin position="130"/>
        <end position="191"/>
    </location>
</feature>
<dbReference type="InterPro" id="IPR036388">
    <property type="entry name" value="WH-like_DNA-bd_sf"/>
</dbReference>
<dbReference type="InterPro" id="IPR005561">
    <property type="entry name" value="ANTAR"/>
</dbReference>
<dbReference type="PIRSF" id="PIRSF036382">
    <property type="entry name" value="RR_antiterm"/>
    <property type="match status" value="1"/>
</dbReference>
<evidence type="ECO:0000256" key="1">
    <source>
        <dbReference type="SAM" id="Coils"/>
    </source>
</evidence>